<proteinExistence type="predicted"/>
<evidence type="ECO:0000313" key="16">
    <source>
        <dbReference type="Proteomes" id="UP001476798"/>
    </source>
</evidence>
<evidence type="ECO:0000256" key="13">
    <source>
        <dbReference type="ARBA" id="ARBA00023288"/>
    </source>
</evidence>
<sequence length="352" mass="40107">MAFCNMWTGLISLSLILVTGLFFCLRQDPQDATSHEKRWTPDGSHLRPLKEGEGHPFLQNYWYRYVYDTAKAQNKTDCYACSIMPVHSQGPTIYVKRMNLTETSCAISMGLLGHTDKKFFLMPNQSLKPNLSGIFANTNRTTMNITLRSDQRLNYSCDPENCTCDRNRWQSFNITGKSESFKAHVANPGNHQHCIRQDRTGNHTHFIGNTTQCDYFYTPRKNSGNGTYWVEGVAWLCGNNAYFVLPPNWCGVCAPVFTSDHTIVIRKEAMVTTYRSKRSADIKSHDPLWGNNVPDDFKLWPEGDKATLSLLPWLGVGKLMLRVETLSYRLGLFLNNSIIVEEGQNTEMSAMR</sequence>
<evidence type="ECO:0000256" key="10">
    <source>
        <dbReference type="ARBA" id="ARBA00023139"/>
    </source>
</evidence>
<evidence type="ECO:0000256" key="12">
    <source>
        <dbReference type="ARBA" id="ARBA00023180"/>
    </source>
</evidence>
<comment type="caution">
    <text evidence="15">The sequence shown here is derived from an EMBL/GenBank/DDBJ whole genome shotgun (WGS) entry which is preliminary data.</text>
</comment>
<keyword evidence="9" id="KW-0472">Membrane</keyword>
<keyword evidence="16" id="KW-1185">Reference proteome</keyword>
<evidence type="ECO:0000256" key="11">
    <source>
        <dbReference type="ARBA" id="ARBA00023157"/>
    </source>
</evidence>
<protein>
    <submittedName>
        <fullName evidence="15">Uncharacterized protein</fullName>
    </submittedName>
</protein>
<accession>A0ABV0NBI3</accession>
<keyword evidence="11" id="KW-1015">Disulfide bond</keyword>
<keyword evidence="10" id="KW-0564">Palmitate</keyword>
<keyword evidence="14" id="KW-0732">Signal</keyword>
<evidence type="ECO:0000256" key="7">
    <source>
        <dbReference type="ARBA" id="ARBA00022870"/>
    </source>
</evidence>
<keyword evidence="8" id="KW-1133">Transmembrane helix</keyword>
<reference evidence="15 16" key="1">
    <citation type="submission" date="2021-06" db="EMBL/GenBank/DDBJ databases">
        <authorList>
            <person name="Palmer J.M."/>
        </authorList>
    </citation>
    <scope>NUCLEOTIDE SEQUENCE [LARGE SCALE GENOMIC DNA]</scope>
    <source>
        <strain evidence="15 16">GA_2019</strain>
        <tissue evidence="15">Muscle</tissue>
    </source>
</reference>
<evidence type="ECO:0000256" key="3">
    <source>
        <dbReference type="ARBA" id="ARBA00004563"/>
    </source>
</evidence>
<comment type="subcellular location">
    <subcellularLocation>
        <location evidence="1">Host cell membrane</location>
        <topology evidence="1">Single-pass type I membrane protein</topology>
    </subcellularLocation>
    <subcellularLocation>
        <location evidence="2">Host endomembrane system</location>
        <topology evidence="2">Peripheral membrane protein</topology>
    </subcellularLocation>
    <subcellularLocation>
        <location evidence="3">Virion membrane</location>
        <topology evidence="3">Single-pass type I membrane protein</topology>
    </subcellularLocation>
</comment>
<keyword evidence="12" id="KW-0325">Glycoprotein</keyword>
<evidence type="ECO:0000256" key="5">
    <source>
        <dbReference type="ARBA" id="ARBA00022581"/>
    </source>
</evidence>
<evidence type="ECO:0000256" key="6">
    <source>
        <dbReference type="ARBA" id="ARBA00022692"/>
    </source>
</evidence>
<dbReference type="Proteomes" id="UP001476798">
    <property type="component" value="Unassembled WGS sequence"/>
</dbReference>
<keyword evidence="4" id="KW-1032">Host cell membrane</keyword>
<feature type="signal peptide" evidence="14">
    <location>
        <begin position="1"/>
        <end position="20"/>
    </location>
</feature>
<name>A0ABV0NBI3_9TELE</name>
<dbReference type="PANTHER" id="PTHR10424">
    <property type="entry name" value="VIRAL ENVELOPE PROTEIN"/>
    <property type="match status" value="1"/>
</dbReference>
<keyword evidence="5" id="KW-0945">Host-virus interaction</keyword>
<dbReference type="InterPro" id="IPR018154">
    <property type="entry name" value="TLV/ENV_coat_polyprotein"/>
</dbReference>
<dbReference type="PANTHER" id="PTHR10424:SF81">
    <property type="entry name" value="ERVV2 PROTEIN"/>
    <property type="match status" value="1"/>
</dbReference>
<evidence type="ECO:0000256" key="14">
    <source>
        <dbReference type="SAM" id="SignalP"/>
    </source>
</evidence>
<feature type="chain" id="PRO_5047064552" evidence="14">
    <location>
        <begin position="21"/>
        <end position="352"/>
    </location>
</feature>
<evidence type="ECO:0000256" key="8">
    <source>
        <dbReference type="ARBA" id="ARBA00022989"/>
    </source>
</evidence>
<evidence type="ECO:0000256" key="9">
    <source>
        <dbReference type="ARBA" id="ARBA00023136"/>
    </source>
</evidence>
<evidence type="ECO:0000313" key="15">
    <source>
        <dbReference type="EMBL" id="MEQ2168757.1"/>
    </source>
</evidence>
<evidence type="ECO:0000256" key="2">
    <source>
        <dbReference type="ARBA" id="ARBA00004531"/>
    </source>
</evidence>
<gene>
    <name evidence="15" type="ORF">GOODEAATRI_018088</name>
</gene>
<feature type="non-terminal residue" evidence="15">
    <location>
        <position position="352"/>
    </location>
</feature>
<keyword evidence="6" id="KW-0812">Transmembrane</keyword>
<evidence type="ECO:0000256" key="4">
    <source>
        <dbReference type="ARBA" id="ARBA00022511"/>
    </source>
</evidence>
<keyword evidence="13" id="KW-0449">Lipoprotein</keyword>
<dbReference type="EMBL" id="JAHRIO010031500">
    <property type="protein sequence ID" value="MEQ2168757.1"/>
    <property type="molecule type" value="Genomic_DNA"/>
</dbReference>
<evidence type="ECO:0000256" key="1">
    <source>
        <dbReference type="ARBA" id="ARBA00004402"/>
    </source>
</evidence>
<keyword evidence="7" id="KW-1043">Host membrane</keyword>
<organism evidence="15 16">
    <name type="scientific">Goodea atripinnis</name>
    <dbReference type="NCBI Taxonomy" id="208336"/>
    <lineage>
        <taxon>Eukaryota</taxon>
        <taxon>Metazoa</taxon>
        <taxon>Chordata</taxon>
        <taxon>Craniata</taxon>
        <taxon>Vertebrata</taxon>
        <taxon>Euteleostomi</taxon>
        <taxon>Actinopterygii</taxon>
        <taxon>Neopterygii</taxon>
        <taxon>Teleostei</taxon>
        <taxon>Neoteleostei</taxon>
        <taxon>Acanthomorphata</taxon>
        <taxon>Ovalentaria</taxon>
        <taxon>Atherinomorphae</taxon>
        <taxon>Cyprinodontiformes</taxon>
        <taxon>Goodeidae</taxon>
        <taxon>Goodea</taxon>
    </lineage>
</organism>